<dbReference type="GO" id="GO:0006412">
    <property type="term" value="P:translation"/>
    <property type="evidence" value="ECO:0007669"/>
    <property type="project" value="UniProtKB-UniRule"/>
</dbReference>
<dbReference type="EMBL" id="VGIY01000008">
    <property type="protein sequence ID" value="MBM3316358.1"/>
    <property type="molecule type" value="Genomic_DNA"/>
</dbReference>
<dbReference type="PANTHER" id="PTHR10458:SF22">
    <property type="entry name" value="PEPTIDE DEFORMYLASE"/>
    <property type="match status" value="1"/>
</dbReference>
<reference evidence="3" key="1">
    <citation type="submission" date="2019-03" db="EMBL/GenBank/DDBJ databases">
        <title>Lake Tanganyika Metagenome-Assembled Genomes (MAGs).</title>
        <authorList>
            <person name="Tran P."/>
        </authorList>
    </citation>
    <scope>NUCLEOTIDE SEQUENCE</scope>
    <source>
        <strain evidence="3">M_DeepCast_400m_m2_100</strain>
    </source>
</reference>
<comment type="function">
    <text evidence="2">Removes the formyl group from the N-terminal Met of newly synthesized proteins. Requires at least a dipeptide for an efficient rate of reaction. N-terminal L-methionine is a prerequisite for activity but the enzyme has broad specificity at other positions.</text>
</comment>
<dbReference type="Gene3D" id="3.90.45.10">
    <property type="entry name" value="Peptide deformylase"/>
    <property type="match status" value="1"/>
</dbReference>
<dbReference type="SUPFAM" id="SSF56420">
    <property type="entry name" value="Peptide deformylase"/>
    <property type="match status" value="1"/>
</dbReference>
<comment type="cofactor">
    <cofactor evidence="2">
        <name>Fe(2+)</name>
        <dbReference type="ChEBI" id="CHEBI:29033"/>
    </cofactor>
    <text evidence="2">Binds 1 Fe(2+) ion.</text>
</comment>
<dbReference type="InterPro" id="IPR036821">
    <property type="entry name" value="Peptide_deformylase_sf"/>
</dbReference>
<dbReference type="GO" id="GO:0046872">
    <property type="term" value="F:metal ion binding"/>
    <property type="evidence" value="ECO:0007669"/>
    <property type="project" value="UniProtKB-KW"/>
</dbReference>
<dbReference type="Proteomes" id="UP000748308">
    <property type="component" value="Unassembled WGS sequence"/>
</dbReference>
<name>A0A937X5R8_UNCEI</name>
<dbReference type="EC" id="3.5.1.88" evidence="2"/>
<accession>A0A937X5R8</accession>
<protein>
    <recommendedName>
        <fullName evidence="2">Peptide deformylase</fullName>
        <shortName evidence="2">PDF</shortName>
        <ecNumber evidence="2">3.5.1.88</ecNumber>
    </recommendedName>
    <alternativeName>
        <fullName evidence="2">Polypeptide deformylase</fullName>
    </alternativeName>
</protein>
<evidence type="ECO:0000313" key="4">
    <source>
        <dbReference type="Proteomes" id="UP000748308"/>
    </source>
</evidence>
<gene>
    <name evidence="2 3" type="primary">def</name>
    <name evidence="3" type="ORF">FJY75_00755</name>
</gene>
<feature type="binding site" evidence="2">
    <location>
        <position position="136"/>
    </location>
    <ligand>
        <name>Fe cation</name>
        <dbReference type="ChEBI" id="CHEBI:24875"/>
    </ligand>
</feature>
<dbReference type="NCBIfam" id="NF001159">
    <property type="entry name" value="PRK00150.1-3"/>
    <property type="match status" value="1"/>
</dbReference>
<keyword evidence="2" id="KW-0479">Metal-binding</keyword>
<keyword evidence="2 3" id="KW-0378">Hydrolase</keyword>
<proteinExistence type="inferred from homology"/>
<keyword evidence="2" id="KW-0648">Protein biosynthesis</keyword>
<dbReference type="Pfam" id="PF01327">
    <property type="entry name" value="Pep_deformylase"/>
    <property type="match status" value="1"/>
</dbReference>
<keyword evidence="2" id="KW-0408">Iron</keyword>
<dbReference type="PIRSF" id="PIRSF004749">
    <property type="entry name" value="Pep_def"/>
    <property type="match status" value="1"/>
</dbReference>
<evidence type="ECO:0000256" key="2">
    <source>
        <dbReference type="HAMAP-Rule" id="MF_00163"/>
    </source>
</evidence>
<comment type="catalytic activity">
    <reaction evidence="2">
        <text>N-terminal N-formyl-L-methionyl-[peptide] + H2O = N-terminal L-methionyl-[peptide] + formate</text>
        <dbReference type="Rhea" id="RHEA:24420"/>
        <dbReference type="Rhea" id="RHEA-COMP:10639"/>
        <dbReference type="Rhea" id="RHEA-COMP:10640"/>
        <dbReference type="ChEBI" id="CHEBI:15377"/>
        <dbReference type="ChEBI" id="CHEBI:15740"/>
        <dbReference type="ChEBI" id="CHEBI:49298"/>
        <dbReference type="ChEBI" id="CHEBI:64731"/>
        <dbReference type="EC" id="3.5.1.88"/>
    </reaction>
</comment>
<comment type="similarity">
    <text evidence="1 2">Belongs to the polypeptide deformylase family.</text>
</comment>
<sequence length="176" mass="19428">MAVRRILTYGDPLLERRSAPVAGVDEKVRELVADLLETMDAERGIGLAAPQIGALRRVIVVHPRPEEEGSGRRLALINPEIVAYAGSCVFEEGCLSVPGTYAEVRRPERVRARYFDTGGEERIEEFDGLMARVVQHEIDHLDGVLFVERLAPMRLALLKRKLRGGRAPAAGGPPLR</sequence>
<dbReference type="HAMAP" id="MF_00163">
    <property type="entry name" value="Pep_deformylase"/>
    <property type="match status" value="1"/>
</dbReference>
<feature type="active site" evidence="2">
    <location>
        <position position="137"/>
    </location>
</feature>
<dbReference type="PANTHER" id="PTHR10458">
    <property type="entry name" value="PEPTIDE DEFORMYLASE"/>
    <property type="match status" value="1"/>
</dbReference>
<dbReference type="NCBIfam" id="TIGR00079">
    <property type="entry name" value="pept_deformyl"/>
    <property type="match status" value="1"/>
</dbReference>
<evidence type="ECO:0000256" key="1">
    <source>
        <dbReference type="ARBA" id="ARBA00010759"/>
    </source>
</evidence>
<feature type="binding site" evidence="2">
    <location>
        <position position="140"/>
    </location>
    <ligand>
        <name>Fe cation</name>
        <dbReference type="ChEBI" id="CHEBI:24875"/>
    </ligand>
</feature>
<dbReference type="CDD" id="cd00487">
    <property type="entry name" value="Pep_deformylase"/>
    <property type="match status" value="1"/>
</dbReference>
<dbReference type="GO" id="GO:0042586">
    <property type="term" value="F:peptide deformylase activity"/>
    <property type="evidence" value="ECO:0007669"/>
    <property type="project" value="UniProtKB-UniRule"/>
</dbReference>
<feature type="binding site" evidence="2">
    <location>
        <position position="94"/>
    </location>
    <ligand>
        <name>Fe cation</name>
        <dbReference type="ChEBI" id="CHEBI:24875"/>
    </ligand>
</feature>
<comment type="caution">
    <text evidence="3">The sequence shown here is derived from an EMBL/GenBank/DDBJ whole genome shotgun (WGS) entry which is preliminary data.</text>
</comment>
<organism evidence="3 4">
    <name type="scientific">Eiseniibacteriota bacterium</name>
    <dbReference type="NCBI Taxonomy" id="2212470"/>
    <lineage>
        <taxon>Bacteria</taxon>
        <taxon>Candidatus Eiseniibacteriota</taxon>
    </lineage>
</organism>
<dbReference type="PRINTS" id="PR01576">
    <property type="entry name" value="PDEFORMYLASE"/>
</dbReference>
<dbReference type="AlphaFoldDB" id="A0A937X5R8"/>
<dbReference type="InterPro" id="IPR023635">
    <property type="entry name" value="Peptide_deformylase"/>
</dbReference>
<evidence type="ECO:0000313" key="3">
    <source>
        <dbReference type="EMBL" id="MBM3316358.1"/>
    </source>
</evidence>